<dbReference type="EMBL" id="QXGA01002993">
    <property type="protein sequence ID" value="KAE9089026.1"/>
    <property type="molecule type" value="Genomic_DNA"/>
</dbReference>
<dbReference type="EMBL" id="QXFW01001186">
    <property type="protein sequence ID" value="KAE8994999.1"/>
    <property type="molecule type" value="Genomic_DNA"/>
</dbReference>
<comment type="caution">
    <text evidence="8">The sequence shown here is derived from an EMBL/GenBank/DDBJ whole genome shotgun (WGS) entry which is preliminary data.</text>
</comment>
<dbReference type="Proteomes" id="UP000486351">
    <property type="component" value="Unassembled WGS sequence"/>
</dbReference>
<evidence type="ECO:0000313" key="4">
    <source>
        <dbReference type="EMBL" id="KAE9072469.1"/>
    </source>
</evidence>
<dbReference type="EMBL" id="QXFZ01002896">
    <property type="protein sequence ID" value="KAE9072884.1"/>
    <property type="molecule type" value="Genomic_DNA"/>
</dbReference>
<dbReference type="EMBL" id="QXFY01002975">
    <property type="protein sequence ID" value="KAE9290093.1"/>
    <property type="molecule type" value="Genomic_DNA"/>
</dbReference>
<dbReference type="Proteomes" id="UP000429523">
    <property type="component" value="Unassembled WGS sequence"/>
</dbReference>
<sequence length="68" mass="7922">MYGVPLIFLWCIWLSFWIERSSDCLTPKKHKSTRPCKNTGKLFYFGTMIRRWCRSARARGSNCGGKSS</sequence>
<dbReference type="EMBL" id="QXGB01000659">
    <property type="protein sequence ID" value="KAE9207861.1"/>
    <property type="molecule type" value="Genomic_DNA"/>
</dbReference>
<evidence type="ECO:0000313" key="2">
    <source>
        <dbReference type="EMBL" id="KAE8923071.1"/>
    </source>
</evidence>
<evidence type="ECO:0000313" key="15">
    <source>
        <dbReference type="Proteomes" id="UP000440367"/>
    </source>
</evidence>
<keyword evidence="1" id="KW-0732">Signal</keyword>
<evidence type="ECO:0000313" key="19">
    <source>
        <dbReference type="Proteomes" id="UP000476176"/>
    </source>
</evidence>
<reference evidence="12 13" key="1">
    <citation type="submission" date="2018-08" db="EMBL/GenBank/DDBJ databases">
        <title>Genomic investigation of the strawberry pathogen Phytophthora fragariae indicates pathogenicity is determined by transcriptional variation in three key races.</title>
        <authorList>
            <person name="Adams T.M."/>
            <person name="Armitage A.D."/>
            <person name="Sobczyk M.K."/>
            <person name="Bates H.J."/>
            <person name="Dunwell J.M."/>
            <person name="Nellist C.F."/>
            <person name="Harrison R.J."/>
        </authorList>
    </citation>
    <scope>NUCLEOTIDE SEQUENCE [LARGE SCALE GENOMIC DNA]</scope>
    <source>
        <strain evidence="10 14">A4</strain>
        <strain evidence="9 15">BC-1</strain>
        <strain evidence="7 19">BC-23</strain>
        <strain evidence="8 13">NOV-27</strain>
        <strain evidence="6 16">NOV-5</strain>
        <strain evidence="5 17">NOV-71</strain>
        <strain evidence="11 20">NOV-77</strain>
        <strain evidence="2 12">NOV-9</strain>
        <strain evidence="4 21">ONT-3</strain>
        <strain evidence="3 18">SCRP245</strain>
    </source>
</reference>
<dbReference type="EMBL" id="QXGC01002944">
    <property type="protein sequence ID" value="KAE9180120.1"/>
    <property type="molecule type" value="Genomic_DNA"/>
</dbReference>
<dbReference type="Proteomes" id="UP000433483">
    <property type="component" value="Unassembled WGS sequence"/>
</dbReference>
<feature type="signal peptide" evidence="1">
    <location>
        <begin position="1"/>
        <end position="24"/>
    </location>
</feature>
<evidence type="ECO:0000313" key="18">
    <source>
        <dbReference type="Proteomes" id="UP000460718"/>
    </source>
</evidence>
<accession>A0A6A3XT71</accession>
<evidence type="ECO:0008006" key="22">
    <source>
        <dbReference type="Google" id="ProtNLM"/>
    </source>
</evidence>
<evidence type="ECO:0000313" key="9">
    <source>
        <dbReference type="EMBL" id="KAE9253750.1"/>
    </source>
</evidence>
<evidence type="ECO:0000256" key="1">
    <source>
        <dbReference type="SAM" id="SignalP"/>
    </source>
</evidence>
<evidence type="ECO:0000313" key="13">
    <source>
        <dbReference type="Proteomes" id="UP000433483"/>
    </source>
</evidence>
<dbReference type="Proteomes" id="UP000460718">
    <property type="component" value="Unassembled WGS sequence"/>
</dbReference>
<evidence type="ECO:0000313" key="5">
    <source>
        <dbReference type="EMBL" id="KAE9072884.1"/>
    </source>
</evidence>
<feature type="chain" id="PRO_5036166683" description="Secreted protein" evidence="1">
    <location>
        <begin position="25"/>
        <end position="68"/>
    </location>
</feature>
<dbReference type="Proteomes" id="UP000437068">
    <property type="component" value="Unassembled WGS sequence"/>
</dbReference>
<gene>
    <name evidence="10" type="ORF">PF001_g25306</name>
    <name evidence="9" type="ORF">PF002_g3176</name>
    <name evidence="7" type="ORF">PF004_g24930</name>
    <name evidence="8" type="ORF">PF005_g12431</name>
    <name evidence="6" type="ORF">PF006_g25450</name>
    <name evidence="5" type="ORF">PF007_g26013</name>
    <name evidence="11" type="ORF">PF008_g25715</name>
    <name evidence="2" type="ORF">PF009_g26672</name>
    <name evidence="4" type="ORF">PF010_g25471</name>
    <name evidence="3" type="ORF">PF011_g16522</name>
</gene>
<dbReference type="Proteomes" id="UP000441208">
    <property type="component" value="Unassembled WGS sequence"/>
</dbReference>
<dbReference type="EMBL" id="QXGD01000088">
    <property type="protein sequence ID" value="KAE9253750.1"/>
    <property type="molecule type" value="Genomic_DNA"/>
</dbReference>
<dbReference type="Proteomes" id="UP000476176">
    <property type="component" value="Unassembled WGS sequence"/>
</dbReference>
<dbReference type="Proteomes" id="UP000440732">
    <property type="component" value="Unassembled WGS sequence"/>
</dbReference>
<evidence type="ECO:0000313" key="16">
    <source>
        <dbReference type="Proteomes" id="UP000440732"/>
    </source>
</evidence>
<dbReference type="EMBL" id="QXGF01002887">
    <property type="protein sequence ID" value="KAE8923071.1"/>
    <property type="molecule type" value="Genomic_DNA"/>
</dbReference>
<evidence type="ECO:0000313" key="6">
    <source>
        <dbReference type="EMBL" id="KAE9089026.1"/>
    </source>
</evidence>
<evidence type="ECO:0000313" key="3">
    <source>
        <dbReference type="EMBL" id="KAE8994999.1"/>
    </source>
</evidence>
<dbReference type="EMBL" id="QXFX01002933">
    <property type="protein sequence ID" value="KAE9072469.1"/>
    <property type="molecule type" value="Genomic_DNA"/>
</dbReference>
<evidence type="ECO:0000313" key="14">
    <source>
        <dbReference type="Proteomes" id="UP000437068"/>
    </source>
</evidence>
<proteinExistence type="predicted"/>
<evidence type="ECO:0000313" key="17">
    <source>
        <dbReference type="Proteomes" id="UP000441208"/>
    </source>
</evidence>
<name>A0A6A3XT71_9STRA</name>
<evidence type="ECO:0000313" key="8">
    <source>
        <dbReference type="EMBL" id="KAE9207861.1"/>
    </source>
</evidence>
<evidence type="ECO:0000313" key="21">
    <source>
        <dbReference type="Proteomes" id="UP000488956"/>
    </source>
</evidence>
<dbReference type="Proteomes" id="UP000488956">
    <property type="component" value="Unassembled WGS sequence"/>
</dbReference>
<evidence type="ECO:0000313" key="12">
    <source>
        <dbReference type="Proteomes" id="UP000429523"/>
    </source>
</evidence>
<keyword evidence="13" id="KW-1185">Reference proteome</keyword>
<organism evidence="8 13">
    <name type="scientific">Phytophthora fragariae</name>
    <dbReference type="NCBI Taxonomy" id="53985"/>
    <lineage>
        <taxon>Eukaryota</taxon>
        <taxon>Sar</taxon>
        <taxon>Stramenopiles</taxon>
        <taxon>Oomycota</taxon>
        <taxon>Peronosporomycetes</taxon>
        <taxon>Peronosporales</taxon>
        <taxon>Peronosporaceae</taxon>
        <taxon>Phytophthora</taxon>
    </lineage>
</organism>
<evidence type="ECO:0000313" key="11">
    <source>
        <dbReference type="EMBL" id="KAE9290093.1"/>
    </source>
</evidence>
<dbReference type="AlphaFoldDB" id="A0A6A3XT71"/>
<protein>
    <recommendedName>
        <fullName evidence="22">Secreted protein</fullName>
    </recommendedName>
</protein>
<evidence type="ECO:0000313" key="10">
    <source>
        <dbReference type="EMBL" id="KAE9278134.1"/>
    </source>
</evidence>
<dbReference type="Proteomes" id="UP000440367">
    <property type="component" value="Unassembled WGS sequence"/>
</dbReference>
<dbReference type="EMBL" id="QXGE01002942">
    <property type="protein sequence ID" value="KAE9278134.1"/>
    <property type="molecule type" value="Genomic_DNA"/>
</dbReference>
<evidence type="ECO:0000313" key="7">
    <source>
        <dbReference type="EMBL" id="KAE9180120.1"/>
    </source>
</evidence>
<evidence type="ECO:0000313" key="20">
    <source>
        <dbReference type="Proteomes" id="UP000486351"/>
    </source>
</evidence>